<dbReference type="PROSITE" id="PS50043">
    <property type="entry name" value="HTH_LUXR_2"/>
    <property type="match status" value="1"/>
</dbReference>
<dbReference type="EMBL" id="SJPJ01000001">
    <property type="protein sequence ID" value="TWT81039.1"/>
    <property type="molecule type" value="Genomic_DNA"/>
</dbReference>
<organism evidence="9 10">
    <name type="scientific">Novipirellula herctigrandis</name>
    <dbReference type="NCBI Taxonomy" id="2527986"/>
    <lineage>
        <taxon>Bacteria</taxon>
        <taxon>Pseudomonadati</taxon>
        <taxon>Planctomycetota</taxon>
        <taxon>Planctomycetia</taxon>
        <taxon>Pirellulales</taxon>
        <taxon>Pirellulaceae</taxon>
        <taxon>Novipirellula</taxon>
    </lineage>
</organism>
<dbReference type="PROSITE" id="PS50112">
    <property type="entry name" value="PAS"/>
    <property type="match status" value="1"/>
</dbReference>
<dbReference type="InterPro" id="IPR036388">
    <property type="entry name" value="WH-like_DNA-bd_sf"/>
</dbReference>
<evidence type="ECO:0000259" key="6">
    <source>
        <dbReference type="PROSITE" id="PS50043"/>
    </source>
</evidence>
<dbReference type="InterPro" id="IPR016032">
    <property type="entry name" value="Sig_transdc_resp-reg_C-effctor"/>
</dbReference>
<dbReference type="GO" id="GO:0006355">
    <property type="term" value="P:regulation of DNA-templated transcription"/>
    <property type="evidence" value="ECO:0007669"/>
    <property type="project" value="InterPro"/>
</dbReference>
<dbReference type="Gene3D" id="3.30.450.20">
    <property type="entry name" value="PAS domain"/>
    <property type="match status" value="3"/>
</dbReference>
<dbReference type="SMART" id="SM00421">
    <property type="entry name" value="HTH_LUXR"/>
    <property type="match status" value="1"/>
</dbReference>
<dbReference type="GO" id="GO:0004673">
    <property type="term" value="F:protein histidine kinase activity"/>
    <property type="evidence" value="ECO:0007669"/>
    <property type="project" value="UniProtKB-EC"/>
</dbReference>
<dbReference type="CDD" id="cd06170">
    <property type="entry name" value="LuxR_C_like"/>
    <property type="match status" value="1"/>
</dbReference>
<dbReference type="PANTHER" id="PTHR43304:SF1">
    <property type="entry name" value="PAC DOMAIN-CONTAINING PROTEIN"/>
    <property type="match status" value="1"/>
</dbReference>
<dbReference type="InterPro" id="IPR000014">
    <property type="entry name" value="PAS"/>
</dbReference>
<evidence type="ECO:0000256" key="3">
    <source>
        <dbReference type="ARBA" id="ARBA00022553"/>
    </source>
</evidence>
<evidence type="ECO:0000256" key="4">
    <source>
        <dbReference type="ARBA" id="ARBA00022679"/>
    </source>
</evidence>
<dbReference type="EC" id="2.7.13.3" evidence="2"/>
<dbReference type="PRINTS" id="PR00038">
    <property type="entry name" value="HTHLUXR"/>
</dbReference>
<feature type="domain" description="PAC" evidence="8">
    <location>
        <begin position="96"/>
        <end position="148"/>
    </location>
</feature>
<name>A0A5C5Z164_9BACT</name>
<evidence type="ECO:0000256" key="1">
    <source>
        <dbReference type="ARBA" id="ARBA00000085"/>
    </source>
</evidence>
<comment type="caution">
    <text evidence="9">The sequence shown here is derived from an EMBL/GenBank/DDBJ whole genome shotgun (WGS) entry which is preliminary data.</text>
</comment>
<dbReference type="SUPFAM" id="SSF55785">
    <property type="entry name" value="PYP-like sensor domain (PAS domain)"/>
    <property type="match status" value="3"/>
</dbReference>
<evidence type="ECO:0000259" key="8">
    <source>
        <dbReference type="PROSITE" id="PS50113"/>
    </source>
</evidence>
<gene>
    <name evidence="9" type="primary">fixJ_1</name>
    <name evidence="9" type="ORF">CA13_24860</name>
</gene>
<evidence type="ECO:0000259" key="7">
    <source>
        <dbReference type="PROSITE" id="PS50112"/>
    </source>
</evidence>
<evidence type="ECO:0000256" key="2">
    <source>
        <dbReference type="ARBA" id="ARBA00012438"/>
    </source>
</evidence>
<dbReference type="CDD" id="cd00130">
    <property type="entry name" value="PAS"/>
    <property type="match status" value="2"/>
</dbReference>
<dbReference type="SUPFAM" id="SSF46894">
    <property type="entry name" value="C-terminal effector domain of the bipartite response regulators"/>
    <property type="match status" value="1"/>
</dbReference>
<dbReference type="InterPro" id="IPR052162">
    <property type="entry name" value="Sensor_kinase/Photoreceptor"/>
</dbReference>
<keyword evidence="4" id="KW-0808">Transferase</keyword>
<proteinExistence type="predicted"/>
<dbReference type="SMART" id="SM00086">
    <property type="entry name" value="PAC"/>
    <property type="match status" value="3"/>
</dbReference>
<dbReference type="RefSeq" id="WP_146396552.1">
    <property type="nucleotide sequence ID" value="NZ_SJPJ01000001.1"/>
</dbReference>
<dbReference type="InterPro" id="IPR035965">
    <property type="entry name" value="PAS-like_dom_sf"/>
</dbReference>
<dbReference type="OrthoDB" id="244316at2"/>
<dbReference type="InterPro" id="IPR000700">
    <property type="entry name" value="PAS-assoc_C"/>
</dbReference>
<sequence length="472" mass="52941">MNNEPAANNSRLPRHDDLSLCHSIFGDQLFGYGVGCVCFEVDTTAIVCANSSFLQFLGLNCGEAIGHPLSGFLPRQDRQAFADDIHVLSKKPESTLRREFQLEGKTDTETWVQFNFIDRKSGNDAKPTISATALDISERKRLEQQLVLSIARFEMAQEHSKVGSWELVDGAVEGWWSKQLYELHCFDPAQGPPMLGDFLGRVHPEDRAGVIGAIASPLQPGREIRLEFRSDPGLGPMKYFAATIYTTEKNGNLIWNGVNQDITEQKRLHAALEESERKYREIVESAAEGICVVSPGGIILQINEQAANMLGFSPSELMGTSILEWKDSKSVELPLNAIEEENFKFEQVYETKLKHRSGSDVWVLVSRCPLLDERGEIVRVKGTLIDITHRKKIEELTRNSAIAKAKLEMLSKRERQVLEEVVAGRMNKVIAKNLDISEKTVERHRSRVMKKLSVQSVAELVRISVIAESIVQ</sequence>
<comment type="catalytic activity">
    <reaction evidence="1">
        <text>ATP + protein L-histidine = ADP + protein N-phospho-L-histidine.</text>
        <dbReference type="EC" id="2.7.13.3"/>
    </reaction>
</comment>
<evidence type="ECO:0000313" key="9">
    <source>
        <dbReference type="EMBL" id="TWT81039.1"/>
    </source>
</evidence>
<dbReference type="NCBIfam" id="TIGR00229">
    <property type="entry name" value="sensory_box"/>
    <property type="match status" value="2"/>
</dbReference>
<dbReference type="SMART" id="SM00091">
    <property type="entry name" value="PAS"/>
    <property type="match status" value="2"/>
</dbReference>
<feature type="domain" description="PAC" evidence="8">
    <location>
        <begin position="347"/>
        <end position="399"/>
    </location>
</feature>
<dbReference type="Pfam" id="PF00989">
    <property type="entry name" value="PAS"/>
    <property type="match status" value="1"/>
</dbReference>
<dbReference type="InterPro" id="IPR001610">
    <property type="entry name" value="PAC"/>
</dbReference>
<dbReference type="PROSITE" id="PS00622">
    <property type="entry name" value="HTH_LUXR_1"/>
    <property type="match status" value="1"/>
</dbReference>
<protein>
    <recommendedName>
        <fullName evidence="2">histidine kinase</fullName>
        <ecNumber evidence="2">2.7.13.3</ecNumber>
    </recommendedName>
</protein>
<reference evidence="9 10" key="1">
    <citation type="submission" date="2019-02" db="EMBL/GenBank/DDBJ databases">
        <title>Deep-cultivation of Planctomycetes and their phenomic and genomic characterization uncovers novel biology.</title>
        <authorList>
            <person name="Wiegand S."/>
            <person name="Jogler M."/>
            <person name="Boedeker C."/>
            <person name="Pinto D."/>
            <person name="Vollmers J."/>
            <person name="Rivas-Marin E."/>
            <person name="Kohn T."/>
            <person name="Peeters S.H."/>
            <person name="Heuer A."/>
            <person name="Rast P."/>
            <person name="Oberbeckmann S."/>
            <person name="Bunk B."/>
            <person name="Jeske O."/>
            <person name="Meyerdierks A."/>
            <person name="Storesund J.E."/>
            <person name="Kallscheuer N."/>
            <person name="Luecker S."/>
            <person name="Lage O.M."/>
            <person name="Pohl T."/>
            <person name="Merkel B.J."/>
            <person name="Hornburger P."/>
            <person name="Mueller R.-W."/>
            <person name="Bruemmer F."/>
            <person name="Labrenz M."/>
            <person name="Spormann A.M."/>
            <person name="Op Den Camp H."/>
            <person name="Overmann J."/>
            <person name="Amann R."/>
            <person name="Jetten M.S.M."/>
            <person name="Mascher T."/>
            <person name="Medema M.H."/>
            <person name="Devos D.P."/>
            <person name="Kaster A.-K."/>
            <person name="Ovreas L."/>
            <person name="Rohde M."/>
            <person name="Galperin M.Y."/>
            <person name="Jogler C."/>
        </authorList>
    </citation>
    <scope>NUCLEOTIDE SEQUENCE [LARGE SCALE GENOMIC DNA]</scope>
    <source>
        <strain evidence="9 10">CA13</strain>
    </source>
</reference>
<keyword evidence="3" id="KW-0597">Phosphoprotein</keyword>
<dbReference type="PANTHER" id="PTHR43304">
    <property type="entry name" value="PHYTOCHROME-LIKE PROTEIN CPH1"/>
    <property type="match status" value="1"/>
</dbReference>
<dbReference type="InterPro" id="IPR000792">
    <property type="entry name" value="Tscrpt_reg_LuxR_C"/>
</dbReference>
<dbReference type="InterPro" id="IPR013767">
    <property type="entry name" value="PAS_fold"/>
</dbReference>
<dbReference type="PROSITE" id="PS50113">
    <property type="entry name" value="PAC"/>
    <property type="match status" value="2"/>
</dbReference>
<feature type="domain" description="HTH luxR-type" evidence="6">
    <location>
        <begin position="403"/>
        <end position="468"/>
    </location>
</feature>
<dbReference type="Gene3D" id="1.10.10.10">
    <property type="entry name" value="Winged helix-like DNA-binding domain superfamily/Winged helix DNA-binding domain"/>
    <property type="match status" value="1"/>
</dbReference>
<feature type="domain" description="PAS" evidence="7">
    <location>
        <begin position="275"/>
        <end position="323"/>
    </location>
</feature>
<dbReference type="GO" id="GO:0003677">
    <property type="term" value="F:DNA binding"/>
    <property type="evidence" value="ECO:0007669"/>
    <property type="project" value="InterPro"/>
</dbReference>
<keyword evidence="5" id="KW-0418">Kinase</keyword>
<dbReference type="Pfam" id="PF00196">
    <property type="entry name" value="GerE"/>
    <property type="match status" value="1"/>
</dbReference>
<evidence type="ECO:0000256" key="5">
    <source>
        <dbReference type="ARBA" id="ARBA00022777"/>
    </source>
</evidence>
<dbReference type="Proteomes" id="UP000315010">
    <property type="component" value="Unassembled WGS sequence"/>
</dbReference>
<evidence type="ECO:0000313" key="10">
    <source>
        <dbReference type="Proteomes" id="UP000315010"/>
    </source>
</evidence>
<accession>A0A5C5Z164</accession>
<keyword evidence="10" id="KW-1185">Reference proteome</keyword>
<dbReference type="AlphaFoldDB" id="A0A5C5Z164"/>
<dbReference type="Pfam" id="PF13426">
    <property type="entry name" value="PAS_9"/>
    <property type="match status" value="1"/>
</dbReference>